<evidence type="ECO:0000256" key="7">
    <source>
        <dbReference type="ARBA" id="ARBA00023288"/>
    </source>
</evidence>
<reference evidence="14" key="1">
    <citation type="submission" date="2021-03" db="EMBL/GenBank/DDBJ databases">
        <authorList>
            <person name="Tagirdzhanova G."/>
        </authorList>
    </citation>
    <scope>NUCLEOTIDE SEQUENCE</scope>
</reference>
<feature type="region of interest" description="Disordered" evidence="12">
    <location>
        <begin position="1"/>
        <end position="80"/>
    </location>
</feature>
<evidence type="ECO:0000256" key="2">
    <source>
        <dbReference type="ARBA" id="ARBA00022679"/>
    </source>
</evidence>
<evidence type="ECO:0000256" key="11">
    <source>
        <dbReference type="RuleBase" id="RU079119"/>
    </source>
</evidence>
<feature type="compositionally biased region" description="Polar residues" evidence="12">
    <location>
        <begin position="109"/>
        <end position="134"/>
    </location>
</feature>
<feature type="domain" description="Palmitoyltransferase DHHC" evidence="13">
    <location>
        <begin position="399"/>
        <end position="525"/>
    </location>
</feature>
<feature type="compositionally biased region" description="Polar residues" evidence="12">
    <location>
        <begin position="195"/>
        <end position="216"/>
    </location>
</feature>
<keyword evidence="8 11" id="KW-0012">Acyltransferase</keyword>
<feature type="compositionally biased region" description="Polar residues" evidence="12">
    <location>
        <begin position="224"/>
        <end position="239"/>
    </location>
</feature>
<dbReference type="PANTHER" id="PTHR22883:SF43">
    <property type="entry name" value="PALMITOYLTRANSFERASE APP"/>
    <property type="match status" value="1"/>
</dbReference>
<evidence type="ECO:0000256" key="1">
    <source>
        <dbReference type="ARBA" id="ARBA00004127"/>
    </source>
</evidence>
<evidence type="ECO:0000259" key="13">
    <source>
        <dbReference type="Pfam" id="PF01529"/>
    </source>
</evidence>
<dbReference type="InterPro" id="IPR039859">
    <property type="entry name" value="PFA4/ZDH16/20/ERF2-like"/>
</dbReference>
<proteinExistence type="inferred from homology"/>
<evidence type="ECO:0000256" key="6">
    <source>
        <dbReference type="ARBA" id="ARBA00023139"/>
    </source>
</evidence>
<gene>
    <name evidence="14" type="ORF">GOMPHAMPRED_006443</name>
</gene>
<feature type="compositionally biased region" description="Basic and acidic residues" evidence="12">
    <location>
        <begin position="177"/>
        <end position="187"/>
    </location>
</feature>
<keyword evidence="15" id="KW-1185">Reference proteome</keyword>
<keyword evidence="4 11" id="KW-1133">Transmembrane helix</keyword>
<feature type="region of interest" description="Disordered" evidence="12">
    <location>
        <begin position="109"/>
        <end position="250"/>
    </location>
</feature>
<feature type="compositionally biased region" description="Low complexity" evidence="12">
    <location>
        <begin position="56"/>
        <end position="67"/>
    </location>
</feature>
<organism evidence="14 15">
    <name type="scientific">Gomphillus americanus</name>
    <dbReference type="NCBI Taxonomy" id="1940652"/>
    <lineage>
        <taxon>Eukaryota</taxon>
        <taxon>Fungi</taxon>
        <taxon>Dikarya</taxon>
        <taxon>Ascomycota</taxon>
        <taxon>Pezizomycotina</taxon>
        <taxon>Lecanoromycetes</taxon>
        <taxon>OSLEUM clade</taxon>
        <taxon>Ostropomycetidae</taxon>
        <taxon>Ostropales</taxon>
        <taxon>Graphidaceae</taxon>
        <taxon>Gomphilloideae</taxon>
        <taxon>Gomphillus</taxon>
    </lineage>
</organism>
<accession>A0A8H3FTD3</accession>
<dbReference type="PANTHER" id="PTHR22883">
    <property type="entry name" value="ZINC FINGER DHHC DOMAIN CONTAINING PROTEIN"/>
    <property type="match status" value="1"/>
</dbReference>
<feature type="transmembrane region" description="Helical" evidence="11">
    <location>
        <begin position="444"/>
        <end position="471"/>
    </location>
</feature>
<dbReference type="OrthoDB" id="9909019at2759"/>
<evidence type="ECO:0000256" key="4">
    <source>
        <dbReference type="ARBA" id="ARBA00022989"/>
    </source>
</evidence>
<comment type="similarity">
    <text evidence="9">Belongs to the DHHC palmitoyltransferase family. ERF2/ZDHHC9 subfamily.</text>
</comment>
<evidence type="ECO:0000256" key="3">
    <source>
        <dbReference type="ARBA" id="ARBA00022692"/>
    </source>
</evidence>
<evidence type="ECO:0000256" key="8">
    <source>
        <dbReference type="ARBA" id="ARBA00023315"/>
    </source>
</evidence>
<dbReference type="AlphaFoldDB" id="A0A8H3FTD3"/>
<keyword evidence="2 11" id="KW-0808">Transferase</keyword>
<comment type="catalytic activity">
    <reaction evidence="10 11">
        <text>L-cysteinyl-[protein] + hexadecanoyl-CoA = S-hexadecanoyl-L-cysteinyl-[protein] + CoA</text>
        <dbReference type="Rhea" id="RHEA:36683"/>
        <dbReference type="Rhea" id="RHEA-COMP:10131"/>
        <dbReference type="Rhea" id="RHEA-COMP:11032"/>
        <dbReference type="ChEBI" id="CHEBI:29950"/>
        <dbReference type="ChEBI" id="CHEBI:57287"/>
        <dbReference type="ChEBI" id="CHEBI:57379"/>
        <dbReference type="ChEBI" id="CHEBI:74151"/>
        <dbReference type="EC" id="2.3.1.225"/>
    </reaction>
</comment>
<evidence type="ECO:0000256" key="10">
    <source>
        <dbReference type="ARBA" id="ARBA00048048"/>
    </source>
</evidence>
<evidence type="ECO:0000256" key="5">
    <source>
        <dbReference type="ARBA" id="ARBA00023136"/>
    </source>
</evidence>
<keyword evidence="5 11" id="KW-0472">Membrane</keyword>
<dbReference type="EMBL" id="CAJPDQ010000041">
    <property type="protein sequence ID" value="CAF9931901.1"/>
    <property type="molecule type" value="Genomic_DNA"/>
</dbReference>
<feature type="compositionally biased region" description="Polar residues" evidence="12">
    <location>
        <begin position="143"/>
        <end position="159"/>
    </location>
</feature>
<dbReference type="GO" id="GO:0005783">
    <property type="term" value="C:endoplasmic reticulum"/>
    <property type="evidence" value="ECO:0007669"/>
    <property type="project" value="TreeGrafter"/>
</dbReference>
<evidence type="ECO:0000313" key="14">
    <source>
        <dbReference type="EMBL" id="CAF9931901.1"/>
    </source>
</evidence>
<evidence type="ECO:0000256" key="12">
    <source>
        <dbReference type="SAM" id="MobiDB-lite"/>
    </source>
</evidence>
<dbReference type="GO" id="GO:0005794">
    <property type="term" value="C:Golgi apparatus"/>
    <property type="evidence" value="ECO:0007669"/>
    <property type="project" value="TreeGrafter"/>
</dbReference>
<dbReference type="PROSITE" id="PS50216">
    <property type="entry name" value="DHHC"/>
    <property type="match status" value="1"/>
</dbReference>
<feature type="transmembrane region" description="Helical" evidence="11">
    <location>
        <begin position="300"/>
        <end position="324"/>
    </location>
</feature>
<dbReference type="GO" id="GO:0019706">
    <property type="term" value="F:protein-cysteine S-palmitoyltransferase activity"/>
    <property type="evidence" value="ECO:0007669"/>
    <property type="project" value="UniProtKB-EC"/>
</dbReference>
<keyword evidence="6" id="KW-0564">Palmitate</keyword>
<comment type="subcellular location">
    <subcellularLocation>
        <location evidence="1">Endomembrane system</location>
        <topology evidence="1">Multi-pass membrane protein</topology>
    </subcellularLocation>
</comment>
<dbReference type="EC" id="2.3.1.225" evidence="11"/>
<feature type="region of interest" description="Disordered" evidence="12">
    <location>
        <begin position="570"/>
        <end position="615"/>
    </location>
</feature>
<dbReference type="Pfam" id="PF01529">
    <property type="entry name" value="DHHC"/>
    <property type="match status" value="1"/>
</dbReference>
<feature type="compositionally biased region" description="Basic and acidic residues" evidence="12">
    <location>
        <begin position="570"/>
        <end position="583"/>
    </location>
</feature>
<keyword evidence="3 11" id="KW-0812">Transmembrane</keyword>
<sequence>MAEKSAQQSVVADQATSEESQVNSQFSNDSGDYHPEGVAGSLGRAVIAPSVTDTQPSSSRSGLPSRKSSGRKPFGGFGLSMANSSRLSQYSNRSGNNAPTITSSAFFKPLSSSRLQAQRSVRPQTGTRQESVSHTPIGLSITGPASRTSLESDIPQTPHTDPPLETAAAYSRGSDVTGKDVQDREYHGGSLTGHRATQSASESTSPLQPSSEQQTIKGHKENRLSSSFRNNFRGTSPASPATPRDHVEHKKKYYTKTTSSHLEEKMDAVPKSEGKNYEYFTGNTVFGMGGRIQNTRDKPVNIGTGILVILPGVLFFVYCAPYLWYNVSPAVPVIFGYLFYLCLSSFIHASVTDPGILPRNLQPLPPPENDDPFTLGPALTSWTMIKTTGGQTPAMDVPTKYCKPCNIWRPLRAHHCRVCDNCIETQDHHCVWLNNCVGRRNYRYFFTFITTASILCLYLAFAGLGQCISYMSLQSVSFVEAIDANRVAFAMFFYGLLAIPYPISLVVYHLFLSGSGMTTREYLNSHKFAKKDRHRPYSQGSWIKNWLAVFLRERTPVYLRFKESYAEGDPRFGPRRGNRDRTLAPEQQGGGMEMRHMDASNEEAFQGRAVTDLTK</sequence>
<feature type="transmembrane region" description="Helical" evidence="11">
    <location>
        <begin position="330"/>
        <end position="351"/>
    </location>
</feature>
<name>A0A8H3FTD3_9LECA</name>
<evidence type="ECO:0000256" key="9">
    <source>
        <dbReference type="ARBA" id="ARBA00023463"/>
    </source>
</evidence>
<evidence type="ECO:0000313" key="15">
    <source>
        <dbReference type="Proteomes" id="UP000664169"/>
    </source>
</evidence>
<dbReference type="InterPro" id="IPR001594">
    <property type="entry name" value="Palmitoyltrfase_DHHC"/>
</dbReference>
<feature type="compositionally biased region" description="Polar residues" evidence="12">
    <location>
        <begin position="1"/>
        <end position="30"/>
    </location>
</feature>
<feature type="transmembrane region" description="Helical" evidence="11">
    <location>
        <begin position="491"/>
        <end position="511"/>
    </location>
</feature>
<comment type="domain">
    <text evidence="11">The DHHC domain is required for palmitoyltransferase activity.</text>
</comment>
<dbReference type="Proteomes" id="UP000664169">
    <property type="component" value="Unassembled WGS sequence"/>
</dbReference>
<dbReference type="GO" id="GO:0006612">
    <property type="term" value="P:protein targeting to membrane"/>
    <property type="evidence" value="ECO:0007669"/>
    <property type="project" value="TreeGrafter"/>
</dbReference>
<keyword evidence="7" id="KW-0449">Lipoprotein</keyword>
<comment type="caution">
    <text evidence="14">The sequence shown here is derived from an EMBL/GenBank/DDBJ whole genome shotgun (WGS) entry which is preliminary data.</text>
</comment>
<protein>
    <recommendedName>
        <fullName evidence="11">Palmitoyltransferase</fullName>
        <ecNumber evidence="11">2.3.1.225</ecNumber>
    </recommendedName>
</protein>